<dbReference type="SUPFAM" id="SSF51338">
    <property type="entry name" value="Composite domain of metallo-dependent hydrolases"/>
    <property type="match status" value="1"/>
</dbReference>
<name>A0ABP6Q3V2_9ACTN</name>
<dbReference type="SUPFAM" id="SSF51556">
    <property type="entry name" value="Metallo-dependent hydrolases"/>
    <property type="match status" value="1"/>
</dbReference>
<dbReference type="Proteomes" id="UP001501237">
    <property type="component" value="Unassembled WGS sequence"/>
</dbReference>
<protein>
    <submittedName>
        <fullName evidence="2">Amidohydrolase family protein</fullName>
    </submittedName>
</protein>
<gene>
    <name evidence="2" type="ORF">GCM10010468_17400</name>
</gene>
<sequence>MLMSRYDLLVKGGLLVLPYHGEVRADLAVRGGRIVAVGEDLPASDAEEVLDATGKAVMPGAVDAHFHLGIYRDLGVDAAEETRSSLVGGATTVLSYFRTGQHYLNRTGPYEEIFPEVLAAVAGRSYTDYGFHLAPMTVGQIDEIPALVTEHGVTSFKYYMFYKGFDLAANSRDAQAFTMGDEYDLGHLYLIMEKLAAVQAAHPDRRLSLSLHCEQSELMRVFIDRIQRSGRPQNLRAYHEGRPPLTEEVAIAEATTLAGHAGTNVNLLHLSSADAVRAARTARAQHGTDMRLEVTLHHLCLDVDELDARGGLGAKVNPPIRTRADNDYLWERVADGTVDWVASDHACCMEEHKGDELWPARPGFGGTALLYPVLLSEGHRRRGIPLSRIAEAVSANPARAYGLWGRKGGLAVGFDADFTIVDLELEREVTTDMLLSGQDHCPFEGVTVTGWPVATVVGGRLAYTLDKGVIGEPSGTYLHRGR</sequence>
<comment type="caution">
    <text evidence="2">The sequence shown here is derived from an EMBL/GenBank/DDBJ whole genome shotgun (WGS) entry which is preliminary data.</text>
</comment>
<dbReference type="PANTHER" id="PTHR43668">
    <property type="entry name" value="ALLANTOINASE"/>
    <property type="match status" value="1"/>
</dbReference>
<dbReference type="InterPro" id="IPR032466">
    <property type="entry name" value="Metal_Hydrolase"/>
</dbReference>
<accession>A0ABP6Q3V2</accession>
<dbReference type="InterPro" id="IPR011059">
    <property type="entry name" value="Metal-dep_hydrolase_composite"/>
</dbReference>
<dbReference type="Pfam" id="PF01979">
    <property type="entry name" value="Amidohydro_1"/>
    <property type="match status" value="1"/>
</dbReference>
<dbReference type="InterPro" id="IPR006680">
    <property type="entry name" value="Amidohydro-rel"/>
</dbReference>
<proteinExistence type="predicted"/>
<reference evidence="3" key="1">
    <citation type="journal article" date="2019" name="Int. J. Syst. Evol. Microbiol.">
        <title>The Global Catalogue of Microorganisms (GCM) 10K type strain sequencing project: providing services to taxonomists for standard genome sequencing and annotation.</title>
        <authorList>
            <consortium name="The Broad Institute Genomics Platform"/>
            <consortium name="The Broad Institute Genome Sequencing Center for Infectious Disease"/>
            <person name="Wu L."/>
            <person name="Ma J."/>
        </authorList>
    </citation>
    <scope>NUCLEOTIDE SEQUENCE [LARGE SCALE GENOMIC DNA]</scope>
    <source>
        <strain evidence="3">JCM 9377</strain>
    </source>
</reference>
<keyword evidence="3" id="KW-1185">Reference proteome</keyword>
<dbReference type="PANTHER" id="PTHR43668:SF2">
    <property type="entry name" value="ALLANTOINASE"/>
    <property type="match status" value="1"/>
</dbReference>
<dbReference type="EMBL" id="BAAAUV010000004">
    <property type="protein sequence ID" value="GAA3203349.1"/>
    <property type="molecule type" value="Genomic_DNA"/>
</dbReference>
<evidence type="ECO:0000313" key="2">
    <source>
        <dbReference type="EMBL" id="GAA3203349.1"/>
    </source>
</evidence>
<evidence type="ECO:0000313" key="3">
    <source>
        <dbReference type="Proteomes" id="UP001501237"/>
    </source>
</evidence>
<evidence type="ECO:0000259" key="1">
    <source>
        <dbReference type="Pfam" id="PF01979"/>
    </source>
</evidence>
<organism evidence="2 3">
    <name type="scientific">Actinocorallia longicatena</name>
    <dbReference type="NCBI Taxonomy" id="111803"/>
    <lineage>
        <taxon>Bacteria</taxon>
        <taxon>Bacillati</taxon>
        <taxon>Actinomycetota</taxon>
        <taxon>Actinomycetes</taxon>
        <taxon>Streptosporangiales</taxon>
        <taxon>Thermomonosporaceae</taxon>
        <taxon>Actinocorallia</taxon>
    </lineage>
</organism>
<feature type="domain" description="Amidohydrolase-related" evidence="1">
    <location>
        <begin position="329"/>
        <end position="461"/>
    </location>
</feature>
<dbReference type="InterPro" id="IPR050138">
    <property type="entry name" value="DHOase/Allantoinase_Hydrolase"/>
</dbReference>
<dbReference type="Gene3D" id="3.20.20.140">
    <property type="entry name" value="Metal-dependent hydrolases"/>
    <property type="match status" value="1"/>
</dbReference>